<evidence type="ECO:0000256" key="3">
    <source>
        <dbReference type="ARBA" id="ARBA00022801"/>
    </source>
</evidence>
<evidence type="ECO:0000256" key="6">
    <source>
        <dbReference type="PIRSR" id="PIRSR606710-1"/>
    </source>
</evidence>
<keyword evidence="4" id="KW-0119">Carbohydrate metabolism</keyword>
<gene>
    <name evidence="10" type="ORF">GGR90_000429</name>
</gene>
<comment type="caution">
    <text evidence="10">The sequence shown here is derived from an EMBL/GenBank/DDBJ whole genome shotgun (WGS) entry which is preliminary data.</text>
</comment>
<evidence type="ECO:0000256" key="1">
    <source>
        <dbReference type="ARBA" id="ARBA00009865"/>
    </source>
</evidence>
<feature type="signal peptide" evidence="9">
    <location>
        <begin position="1"/>
        <end position="24"/>
    </location>
</feature>
<dbReference type="EMBL" id="JAATIT010000001">
    <property type="protein sequence ID" value="NJB88277.1"/>
    <property type="molecule type" value="Genomic_DNA"/>
</dbReference>
<organism evidence="10 11">
    <name type="scientific">Sphingopyxis italica</name>
    <dbReference type="NCBI Taxonomy" id="1129133"/>
    <lineage>
        <taxon>Bacteria</taxon>
        <taxon>Pseudomonadati</taxon>
        <taxon>Pseudomonadota</taxon>
        <taxon>Alphaproteobacteria</taxon>
        <taxon>Sphingomonadales</taxon>
        <taxon>Sphingomonadaceae</taxon>
        <taxon>Sphingopyxis</taxon>
    </lineage>
</organism>
<reference evidence="10 11" key="1">
    <citation type="submission" date="2020-03" db="EMBL/GenBank/DDBJ databases">
        <title>Genomic Encyclopedia of Type Strains, Phase IV (KMG-IV): sequencing the most valuable type-strain genomes for metagenomic binning, comparative biology and taxonomic classification.</title>
        <authorList>
            <person name="Goeker M."/>
        </authorList>
    </citation>
    <scope>NUCLEOTIDE SEQUENCE [LARGE SCALE GENOMIC DNA]</scope>
    <source>
        <strain evidence="10 11">DSM 25229</strain>
    </source>
</reference>
<feature type="active site" description="Proton acceptor" evidence="6">
    <location>
        <position position="36"/>
    </location>
</feature>
<dbReference type="SUPFAM" id="SSF75005">
    <property type="entry name" value="Arabinanase/levansucrase/invertase"/>
    <property type="match status" value="1"/>
</dbReference>
<dbReference type="InterPro" id="IPR006710">
    <property type="entry name" value="Glyco_hydro_43"/>
</dbReference>
<proteinExistence type="inferred from homology"/>
<evidence type="ECO:0000256" key="5">
    <source>
        <dbReference type="ARBA" id="ARBA00023295"/>
    </source>
</evidence>
<comment type="similarity">
    <text evidence="1 8">Belongs to the glycosyl hydrolase 43 family.</text>
</comment>
<keyword evidence="3 8" id="KW-0378">Hydrolase</keyword>
<evidence type="ECO:0000256" key="2">
    <source>
        <dbReference type="ARBA" id="ARBA00022651"/>
    </source>
</evidence>
<keyword evidence="5 8" id="KW-0326">Glycosidase</keyword>
<keyword evidence="9" id="KW-0732">Signal</keyword>
<dbReference type="InterPro" id="IPR023296">
    <property type="entry name" value="Glyco_hydro_beta-prop_sf"/>
</dbReference>
<dbReference type="RefSeq" id="WP_342449875.1">
    <property type="nucleotide sequence ID" value="NZ_JAATIT010000001.1"/>
</dbReference>
<evidence type="ECO:0000256" key="8">
    <source>
        <dbReference type="RuleBase" id="RU361187"/>
    </source>
</evidence>
<protein>
    <submittedName>
        <fullName evidence="10">Beta-xylosidase</fullName>
    </submittedName>
</protein>
<evidence type="ECO:0000313" key="10">
    <source>
        <dbReference type="EMBL" id="NJB88277.1"/>
    </source>
</evidence>
<dbReference type="Gene3D" id="2.115.10.20">
    <property type="entry name" value="Glycosyl hydrolase domain, family 43"/>
    <property type="match status" value="1"/>
</dbReference>
<name>A0A7X6B809_9SPHN</name>
<evidence type="ECO:0000256" key="9">
    <source>
        <dbReference type="SAM" id="SignalP"/>
    </source>
</evidence>
<feature type="chain" id="PRO_5031061878" evidence="9">
    <location>
        <begin position="25"/>
        <end position="313"/>
    </location>
</feature>
<dbReference type="InterPro" id="IPR052176">
    <property type="entry name" value="Glycosyl_Hydrlase_43_Enz"/>
</dbReference>
<feature type="active site" description="Proton donor" evidence="6">
    <location>
        <position position="203"/>
    </location>
</feature>
<dbReference type="AlphaFoldDB" id="A0A7X6B809"/>
<dbReference type="Proteomes" id="UP000535078">
    <property type="component" value="Unassembled WGS sequence"/>
</dbReference>
<dbReference type="GO" id="GO:0004553">
    <property type="term" value="F:hydrolase activity, hydrolyzing O-glycosyl compounds"/>
    <property type="evidence" value="ECO:0007669"/>
    <property type="project" value="InterPro"/>
</dbReference>
<keyword evidence="11" id="KW-1185">Reference proteome</keyword>
<dbReference type="Pfam" id="PF04616">
    <property type="entry name" value="Glyco_hydro_43"/>
    <property type="match status" value="1"/>
</dbReference>
<sequence length="313" mass="33918">MIRRPALRRALLAALLAGSAAAMAEAPAPLSFDGADPDIEAADGRYFIYPTNSGGTGQLHVWTSPDRQHWQKGAELIALDRIGWIGNDGAPRHALWAPDMVAANGRHYLYFSVGPQNPTPSRIGVATCAGLEGPCTDSGKPLITGGKGFEAIDPAVFVDPASKTRYLYAGGSAGAKLRVWTLGPDMVTIDREIAVETPPHFTEAAFMHERGGTYYLSYSSGSYRHDSYQVHYATASSPTGPWIYRGKIVESDARFKGPGHHAFLHDPADGGWYIAYHRWEGQTGPGPYKGSRKFTVQPITYRADGTIAPLEMR</sequence>
<feature type="site" description="Important for catalytic activity, responsible for pKa modulation of the active site Glu and correct orientation of both the proton donor and substrate" evidence="7">
    <location>
        <position position="153"/>
    </location>
</feature>
<evidence type="ECO:0000256" key="4">
    <source>
        <dbReference type="ARBA" id="ARBA00023277"/>
    </source>
</evidence>
<dbReference type="PANTHER" id="PTHR43772">
    <property type="entry name" value="ENDO-1,4-BETA-XYLANASE"/>
    <property type="match status" value="1"/>
</dbReference>
<dbReference type="PANTHER" id="PTHR43772:SF2">
    <property type="entry name" value="PUTATIVE (AFU_ORTHOLOGUE AFUA_2G04480)-RELATED"/>
    <property type="match status" value="1"/>
</dbReference>
<evidence type="ECO:0000313" key="11">
    <source>
        <dbReference type="Proteomes" id="UP000535078"/>
    </source>
</evidence>
<dbReference type="GO" id="GO:0045493">
    <property type="term" value="P:xylan catabolic process"/>
    <property type="evidence" value="ECO:0007669"/>
    <property type="project" value="UniProtKB-KW"/>
</dbReference>
<keyword evidence="2" id="KW-0624">Polysaccharide degradation</keyword>
<evidence type="ECO:0000256" key="7">
    <source>
        <dbReference type="PIRSR" id="PIRSR606710-2"/>
    </source>
</evidence>
<keyword evidence="2" id="KW-0858">Xylan degradation</keyword>
<accession>A0A7X6B809</accession>